<accession>A0A398B6R4</accession>
<gene>
    <name evidence="1" type="ORF">D1970_09715</name>
</gene>
<organism evidence="1 2">
    <name type="scientific">Mesobacillus zeae</name>
    <dbReference type="NCBI Taxonomy" id="1917180"/>
    <lineage>
        <taxon>Bacteria</taxon>
        <taxon>Bacillati</taxon>
        <taxon>Bacillota</taxon>
        <taxon>Bacilli</taxon>
        <taxon>Bacillales</taxon>
        <taxon>Bacillaceae</taxon>
        <taxon>Mesobacillus</taxon>
    </lineage>
</organism>
<dbReference type="OrthoDB" id="2846315at2"/>
<proteinExistence type="predicted"/>
<evidence type="ECO:0000313" key="1">
    <source>
        <dbReference type="EMBL" id="RID85799.1"/>
    </source>
</evidence>
<dbReference type="RefSeq" id="WP_119112652.1">
    <property type="nucleotide sequence ID" value="NZ_CBCSEO010000002.1"/>
</dbReference>
<protein>
    <submittedName>
        <fullName evidence="1">Uncharacterized protein</fullName>
    </submittedName>
</protein>
<reference evidence="1 2" key="1">
    <citation type="submission" date="2018-08" db="EMBL/GenBank/DDBJ databases">
        <title>Bacillus jemisoniae sp. nov., Bacillus chryseoplanitiae sp. nov., Bacillus resnikiae sp. nov., and Bacillus frankliniae sp. nov., isolated from Viking spacecraft and associated surfaces.</title>
        <authorList>
            <person name="Seuylemezian A."/>
            <person name="Vaishampayan P."/>
        </authorList>
    </citation>
    <scope>NUCLEOTIDE SEQUENCE [LARGE SCALE GENOMIC DNA]</scope>
    <source>
        <strain evidence="1 2">JJ-247</strain>
    </source>
</reference>
<sequence length="170" mass="18886">MNLFSIVAREDFISVVAEAFLPKLRKSANFRIIKPNESFLIYESPGENGDNAAKLAVMMAGEGKGLEEIAIRLREELPVEAVIGGISKEGAIQYHILSSEGTLESYYPDCGESLYYAKHEDDQLKPMKELQKSLMMNGMSTINEVQAAQYNFLQSYIGAKIAAQTIIIEK</sequence>
<evidence type="ECO:0000313" key="2">
    <source>
        <dbReference type="Proteomes" id="UP000265816"/>
    </source>
</evidence>
<name>A0A398B6R4_9BACI</name>
<dbReference type="Proteomes" id="UP000265816">
    <property type="component" value="Unassembled WGS sequence"/>
</dbReference>
<comment type="caution">
    <text evidence="1">The sequence shown here is derived from an EMBL/GenBank/DDBJ whole genome shotgun (WGS) entry which is preliminary data.</text>
</comment>
<dbReference type="AlphaFoldDB" id="A0A398B6R4"/>
<keyword evidence="2" id="KW-1185">Reference proteome</keyword>
<dbReference type="EMBL" id="QWVT01000015">
    <property type="protein sequence ID" value="RID85799.1"/>
    <property type="molecule type" value="Genomic_DNA"/>
</dbReference>